<proteinExistence type="predicted"/>
<protein>
    <recommendedName>
        <fullName evidence="1">Retroviral polymerase SH3-like domain-containing protein</fullName>
    </recommendedName>
</protein>
<evidence type="ECO:0000313" key="3">
    <source>
        <dbReference type="Proteomes" id="UP000265520"/>
    </source>
</evidence>
<dbReference type="Gene3D" id="3.30.420.10">
    <property type="entry name" value="Ribonuclease H-like superfamily/Ribonuclease H"/>
    <property type="match status" value="1"/>
</dbReference>
<dbReference type="InterPro" id="IPR039537">
    <property type="entry name" value="Retrotran_Ty1/copia-like"/>
</dbReference>
<feature type="domain" description="Retroviral polymerase SH3-like" evidence="1">
    <location>
        <begin position="55"/>
        <end position="100"/>
    </location>
</feature>
<accession>A0A392S904</accession>
<dbReference type="EMBL" id="LXQA010340354">
    <property type="protein sequence ID" value="MCI45169.1"/>
    <property type="molecule type" value="Genomic_DNA"/>
</dbReference>
<dbReference type="Pfam" id="PF25597">
    <property type="entry name" value="SH3_retrovirus"/>
    <property type="match status" value="1"/>
</dbReference>
<keyword evidence="3" id="KW-1185">Reference proteome</keyword>
<dbReference type="GO" id="GO:0003676">
    <property type="term" value="F:nucleic acid binding"/>
    <property type="evidence" value="ECO:0007669"/>
    <property type="project" value="InterPro"/>
</dbReference>
<evidence type="ECO:0000259" key="1">
    <source>
        <dbReference type="Pfam" id="PF25597"/>
    </source>
</evidence>
<name>A0A392S904_9FABA</name>
<dbReference type="SUPFAM" id="SSF53098">
    <property type="entry name" value="Ribonuclease H-like"/>
    <property type="match status" value="1"/>
</dbReference>
<comment type="caution">
    <text evidence="2">The sequence shown here is derived from an EMBL/GenBank/DDBJ whole genome shotgun (WGS) entry which is preliminary data.</text>
</comment>
<evidence type="ECO:0000313" key="2">
    <source>
        <dbReference type="EMBL" id="MCI45169.1"/>
    </source>
</evidence>
<reference evidence="2 3" key="1">
    <citation type="journal article" date="2018" name="Front. Plant Sci.">
        <title>Red Clover (Trifolium pratense) and Zigzag Clover (T. medium) - A Picture of Genomic Similarities and Differences.</title>
        <authorList>
            <person name="Dluhosova J."/>
            <person name="Istvanek J."/>
            <person name="Nedelnik J."/>
            <person name="Repkova J."/>
        </authorList>
    </citation>
    <scope>NUCLEOTIDE SEQUENCE [LARGE SCALE GENOMIC DNA]</scope>
    <source>
        <strain evidence="3">cv. 10/8</strain>
        <tissue evidence="2">Leaf</tissue>
    </source>
</reference>
<dbReference type="InterPro" id="IPR057670">
    <property type="entry name" value="SH3_retrovirus"/>
</dbReference>
<dbReference type="PANTHER" id="PTHR42648">
    <property type="entry name" value="TRANSPOSASE, PUTATIVE-RELATED"/>
    <property type="match status" value="1"/>
</dbReference>
<organism evidence="2 3">
    <name type="scientific">Trifolium medium</name>
    <dbReference type="NCBI Taxonomy" id="97028"/>
    <lineage>
        <taxon>Eukaryota</taxon>
        <taxon>Viridiplantae</taxon>
        <taxon>Streptophyta</taxon>
        <taxon>Embryophyta</taxon>
        <taxon>Tracheophyta</taxon>
        <taxon>Spermatophyta</taxon>
        <taxon>Magnoliopsida</taxon>
        <taxon>eudicotyledons</taxon>
        <taxon>Gunneridae</taxon>
        <taxon>Pentapetalae</taxon>
        <taxon>rosids</taxon>
        <taxon>fabids</taxon>
        <taxon>Fabales</taxon>
        <taxon>Fabaceae</taxon>
        <taxon>Papilionoideae</taxon>
        <taxon>50 kb inversion clade</taxon>
        <taxon>NPAAA clade</taxon>
        <taxon>Hologalegina</taxon>
        <taxon>IRL clade</taxon>
        <taxon>Trifolieae</taxon>
        <taxon>Trifolium</taxon>
    </lineage>
</organism>
<dbReference type="InterPro" id="IPR036397">
    <property type="entry name" value="RNaseH_sf"/>
</dbReference>
<feature type="non-terminal residue" evidence="2">
    <location>
        <position position="100"/>
    </location>
</feature>
<dbReference type="Proteomes" id="UP000265520">
    <property type="component" value="Unassembled WGS sequence"/>
</dbReference>
<dbReference type="AlphaFoldDB" id="A0A392S904"/>
<dbReference type="InterPro" id="IPR012337">
    <property type="entry name" value="RNaseH-like_sf"/>
</dbReference>
<dbReference type="PANTHER" id="PTHR42648:SF18">
    <property type="entry name" value="RETROTRANSPOSON, UNCLASSIFIED-LIKE PROTEIN"/>
    <property type="match status" value="1"/>
</dbReference>
<sequence>MLTSRNVPKKFWPEALKWAAYIMNRSPTVSVKNMTPEESWSGIKPSVAHFRVFGCIAYAHVPDNHRKKLDNKSIKCVHLGISDESKAYKLYNPVEKKIVI</sequence>